<dbReference type="AlphaFoldDB" id="D3AWT4"/>
<dbReference type="Proteomes" id="UP000001396">
    <property type="component" value="Unassembled WGS sequence"/>
</dbReference>
<proteinExistence type="predicted"/>
<sequence>MFSGVEWLLPRGDKPGGGCGGVKTEMSVEEDIDSFVLILQTSISGDIGSNADPVDSFVILVLDELKTLLLSWYRDIQIKD</sequence>
<organism evidence="1 2">
    <name type="scientific">Heterostelium pallidum (strain ATCC 26659 / Pp 5 / PN500)</name>
    <name type="common">Cellular slime mold</name>
    <name type="synonym">Polysphondylium pallidum</name>
    <dbReference type="NCBI Taxonomy" id="670386"/>
    <lineage>
        <taxon>Eukaryota</taxon>
        <taxon>Amoebozoa</taxon>
        <taxon>Evosea</taxon>
        <taxon>Eumycetozoa</taxon>
        <taxon>Dictyostelia</taxon>
        <taxon>Acytosteliales</taxon>
        <taxon>Acytosteliaceae</taxon>
        <taxon>Heterostelium</taxon>
    </lineage>
</organism>
<comment type="caution">
    <text evidence="1">The sequence shown here is derived from an EMBL/GenBank/DDBJ whole genome shotgun (WGS) entry which is preliminary data.</text>
</comment>
<reference evidence="1 2" key="1">
    <citation type="journal article" date="2011" name="Genome Res.">
        <title>Phylogeny-wide analysis of social amoeba genomes highlights ancient origins for complex intercellular communication.</title>
        <authorList>
            <person name="Heidel A.J."/>
            <person name="Lawal H.M."/>
            <person name="Felder M."/>
            <person name="Schilde C."/>
            <person name="Helps N.R."/>
            <person name="Tunggal B."/>
            <person name="Rivero F."/>
            <person name="John U."/>
            <person name="Schleicher M."/>
            <person name="Eichinger L."/>
            <person name="Platzer M."/>
            <person name="Noegel A.A."/>
            <person name="Schaap P."/>
            <person name="Gloeckner G."/>
        </authorList>
    </citation>
    <scope>NUCLEOTIDE SEQUENCE [LARGE SCALE GENOMIC DNA]</scope>
    <source>
        <strain evidence="2">ATCC 26659 / Pp 5 / PN500</strain>
    </source>
</reference>
<dbReference type="InParanoid" id="D3AWT4"/>
<protein>
    <submittedName>
        <fullName evidence="1">Uncharacterized protein</fullName>
    </submittedName>
</protein>
<keyword evidence="2" id="KW-1185">Reference proteome</keyword>
<evidence type="ECO:0000313" key="1">
    <source>
        <dbReference type="EMBL" id="EFA86757.1"/>
    </source>
</evidence>
<dbReference type="EMBL" id="ADBJ01000002">
    <property type="protein sequence ID" value="EFA86757.1"/>
    <property type="molecule type" value="Genomic_DNA"/>
</dbReference>
<dbReference type="GeneID" id="31356095"/>
<name>D3AWT4_HETP5</name>
<dbReference type="RefSeq" id="XP_020438861.1">
    <property type="nucleotide sequence ID" value="XM_020571587.1"/>
</dbReference>
<accession>D3AWT4</accession>
<evidence type="ECO:0000313" key="2">
    <source>
        <dbReference type="Proteomes" id="UP000001396"/>
    </source>
</evidence>
<gene>
    <name evidence="1" type="ORF">PPL_00562</name>
</gene>